<proteinExistence type="predicted"/>
<evidence type="ECO:0000313" key="2">
    <source>
        <dbReference type="EMBL" id="MBB1060117.1"/>
    </source>
</evidence>
<comment type="caution">
    <text evidence="2">The sequence shown here is derived from an EMBL/GenBank/DDBJ whole genome shotgun (WGS) entry which is preliminary data.</text>
</comment>
<dbReference type="RefSeq" id="WP_182685849.1">
    <property type="nucleotide sequence ID" value="NZ_JACHTF010000005.1"/>
</dbReference>
<keyword evidence="3" id="KW-1185">Reference proteome</keyword>
<evidence type="ECO:0000313" key="3">
    <source>
        <dbReference type="Proteomes" id="UP000523196"/>
    </source>
</evidence>
<reference evidence="2 3" key="1">
    <citation type="submission" date="2020-08" db="EMBL/GenBank/DDBJ databases">
        <authorList>
            <person name="Xu S."/>
            <person name="Li A."/>
        </authorList>
    </citation>
    <scope>NUCLEOTIDE SEQUENCE [LARGE SCALE GENOMIC DNA]</scope>
    <source>
        <strain evidence="2 3">119BY6-57</strain>
    </source>
</reference>
<dbReference type="AlphaFoldDB" id="A0A7W3TKR7"/>
<organism evidence="2 3">
    <name type="scientific">Marilutibacter spongiae</name>
    <dbReference type="NCBI Taxonomy" id="2025720"/>
    <lineage>
        <taxon>Bacteria</taxon>
        <taxon>Pseudomonadati</taxon>
        <taxon>Pseudomonadota</taxon>
        <taxon>Gammaproteobacteria</taxon>
        <taxon>Lysobacterales</taxon>
        <taxon>Lysobacteraceae</taxon>
        <taxon>Marilutibacter</taxon>
    </lineage>
</organism>
<gene>
    <name evidence="2" type="ORF">H4F98_05955</name>
</gene>
<protein>
    <submittedName>
        <fullName evidence="2">Uncharacterized protein</fullName>
    </submittedName>
</protein>
<dbReference type="EMBL" id="JACHTF010000005">
    <property type="protein sequence ID" value="MBB1060117.1"/>
    <property type="molecule type" value="Genomic_DNA"/>
</dbReference>
<keyword evidence="1" id="KW-0732">Signal</keyword>
<feature type="signal peptide" evidence="1">
    <location>
        <begin position="1"/>
        <end position="20"/>
    </location>
</feature>
<evidence type="ECO:0000256" key="1">
    <source>
        <dbReference type="SAM" id="SignalP"/>
    </source>
</evidence>
<name>A0A7W3TKR7_9GAMM</name>
<accession>A0A7W3TKR7</accession>
<feature type="chain" id="PRO_5030858267" evidence="1">
    <location>
        <begin position="21"/>
        <end position="105"/>
    </location>
</feature>
<sequence length="105" mass="11512">MNGKITLFVLASFAAMPAIAGNDPVGDLSGITGLSERKVQMVLGNRTAFAEYRYTYDRALARFTRAVGKDAHERLIRGESVALRDSEGREVVVQLPGELRSDRTL</sequence>
<dbReference type="Proteomes" id="UP000523196">
    <property type="component" value="Unassembled WGS sequence"/>
</dbReference>